<proteinExistence type="predicted"/>
<feature type="non-terminal residue" evidence="1">
    <location>
        <position position="1"/>
    </location>
</feature>
<organism evidence="1">
    <name type="scientific">marine metagenome</name>
    <dbReference type="NCBI Taxonomy" id="408172"/>
    <lineage>
        <taxon>unclassified sequences</taxon>
        <taxon>metagenomes</taxon>
        <taxon>ecological metagenomes</taxon>
    </lineage>
</organism>
<protein>
    <submittedName>
        <fullName evidence="1">Uncharacterized protein</fullName>
    </submittedName>
</protein>
<dbReference type="AlphaFoldDB" id="A0A383AKP8"/>
<evidence type="ECO:0000313" key="1">
    <source>
        <dbReference type="EMBL" id="SVE08129.1"/>
    </source>
</evidence>
<name>A0A383AKP8_9ZZZZ</name>
<sequence length="22" mass="2573">VIEITNPAHESELVENQMRYPC</sequence>
<gene>
    <name evidence="1" type="ORF">METZ01_LOCUS460983</name>
</gene>
<reference evidence="1" key="1">
    <citation type="submission" date="2018-05" db="EMBL/GenBank/DDBJ databases">
        <authorList>
            <person name="Lanie J.A."/>
            <person name="Ng W.-L."/>
            <person name="Kazmierczak K.M."/>
            <person name="Andrzejewski T.M."/>
            <person name="Davidsen T.M."/>
            <person name="Wayne K.J."/>
            <person name="Tettelin H."/>
            <person name="Glass J.I."/>
            <person name="Rusch D."/>
            <person name="Podicherti R."/>
            <person name="Tsui H.-C.T."/>
            <person name="Winkler M.E."/>
        </authorList>
    </citation>
    <scope>NUCLEOTIDE SEQUENCE</scope>
</reference>
<accession>A0A383AKP8</accession>
<dbReference type="EMBL" id="UINC01192807">
    <property type="protein sequence ID" value="SVE08129.1"/>
    <property type="molecule type" value="Genomic_DNA"/>
</dbReference>